<evidence type="ECO:0000313" key="1">
    <source>
        <dbReference type="EMBL" id="GAA4557562.1"/>
    </source>
</evidence>
<gene>
    <name evidence="1" type="ORF">GCM10023175_62120</name>
</gene>
<dbReference type="RefSeq" id="WP_345426396.1">
    <property type="nucleotide sequence ID" value="NZ_BAABGT010000102.1"/>
</dbReference>
<dbReference type="EMBL" id="BAABGT010000102">
    <property type="protein sequence ID" value="GAA4557562.1"/>
    <property type="molecule type" value="Genomic_DNA"/>
</dbReference>
<protein>
    <recommendedName>
        <fullName evidence="3">DUF2795 domain-containing protein</fullName>
    </recommendedName>
</protein>
<sequence length="81" mass="9285">MSAETEHDAAASRPHPREMMIRFLLDKVRADPYPSGRQLDMIEESLTPDLVPEYVEVLIEKSRESEFPSNDLLARLQRMAG</sequence>
<keyword evidence="2" id="KW-1185">Reference proteome</keyword>
<evidence type="ECO:0008006" key="3">
    <source>
        <dbReference type="Google" id="ProtNLM"/>
    </source>
</evidence>
<accession>A0ABP8S336</accession>
<name>A0ABP8S336_9PSEU</name>
<evidence type="ECO:0000313" key="2">
    <source>
        <dbReference type="Proteomes" id="UP001501598"/>
    </source>
</evidence>
<dbReference type="Proteomes" id="UP001501598">
    <property type="component" value="Unassembled WGS sequence"/>
</dbReference>
<organism evidence="1 2">
    <name type="scientific">Pseudonocardia xishanensis</name>
    <dbReference type="NCBI Taxonomy" id="630995"/>
    <lineage>
        <taxon>Bacteria</taxon>
        <taxon>Bacillati</taxon>
        <taxon>Actinomycetota</taxon>
        <taxon>Actinomycetes</taxon>
        <taxon>Pseudonocardiales</taxon>
        <taxon>Pseudonocardiaceae</taxon>
        <taxon>Pseudonocardia</taxon>
    </lineage>
</organism>
<reference evidence="2" key="1">
    <citation type="journal article" date="2019" name="Int. J. Syst. Evol. Microbiol.">
        <title>The Global Catalogue of Microorganisms (GCM) 10K type strain sequencing project: providing services to taxonomists for standard genome sequencing and annotation.</title>
        <authorList>
            <consortium name="The Broad Institute Genomics Platform"/>
            <consortium name="The Broad Institute Genome Sequencing Center for Infectious Disease"/>
            <person name="Wu L."/>
            <person name="Ma J."/>
        </authorList>
    </citation>
    <scope>NUCLEOTIDE SEQUENCE [LARGE SCALE GENOMIC DNA]</scope>
    <source>
        <strain evidence="2">JCM 17906</strain>
    </source>
</reference>
<comment type="caution">
    <text evidence="1">The sequence shown here is derived from an EMBL/GenBank/DDBJ whole genome shotgun (WGS) entry which is preliminary data.</text>
</comment>
<proteinExistence type="predicted"/>